<comment type="catalytic activity">
    <reaction evidence="1">
        <text>Thiol-dependent hydrolysis of ester, thioester, amide, peptide and isopeptide bonds formed by the C-terminal Gly of ubiquitin (a 76-residue protein attached to proteins as an intracellular targeting signal).</text>
        <dbReference type="EC" id="3.4.19.12"/>
    </reaction>
</comment>
<comment type="similarity">
    <text evidence="2">Belongs to the peptidase C19 family.</text>
</comment>
<feature type="compositionally biased region" description="Low complexity" evidence="8">
    <location>
        <begin position="280"/>
        <end position="307"/>
    </location>
</feature>
<dbReference type="InterPro" id="IPR028889">
    <property type="entry name" value="USP"/>
</dbReference>
<keyword evidence="4" id="KW-0645">Protease</keyword>
<keyword evidence="11" id="KW-1185">Reference proteome</keyword>
<feature type="region of interest" description="Disordered" evidence="8">
    <location>
        <begin position="265"/>
        <end position="333"/>
    </location>
</feature>
<evidence type="ECO:0000256" key="7">
    <source>
        <dbReference type="ARBA" id="ARBA00022807"/>
    </source>
</evidence>
<evidence type="ECO:0000313" key="11">
    <source>
        <dbReference type="Proteomes" id="UP000595437"/>
    </source>
</evidence>
<name>A0A7T8H338_CALRO</name>
<evidence type="ECO:0000256" key="1">
    <source>
        <dbReference type="ARBA" id="ARBA00000707"/>
    </source>
</evidence>
<evidence type="ECO:0000313" key="10">
    <source>
        <dbReference type="EMBL" id="QQP42442.1"/>
    </source>
</evidence>
<feature type="non-terminal residue" evidence="10">
    <location>
        <position position="1"/>
    </location>
</feature>
<dbReference type="InterPro" id="IPR038765">
    <property type="entry name" value="Papain-like_cys_pep_sf"/>
</dbReference>
<reference evidence="11" key="1">
    <citation type="submission" date="2021-01" db="EMBL/GenBank/DDBJ databases">
        <title>Caligus Genome Assembly.</title>
        <authorList>
            <person name="Gallardo-Escarate C."/>
        </authorList>
    </citation>
    <scope>NUCLEOTIDE SEQUENCE [LARGE SCALE GENOMIC DNA]</scope>
</reference>
<evidence type="ECO:0000256" key="6">
    <source>
        <dbReference type="ARBA" id="ARBA00022801"/>
    </source>
</evidence>
<dbReference type="Gene3D" id="3.90.70.10">
    <property type="entry name" value="Cysteine proteinases"/>
    <property type="match status" value="2"/>
</dbReference>
<dbReference type="EMBL" id="CP045900">
    <property type="protein sequence ID" value="QQP42442.1"/>
    <property type="molecule type" value="Genomic_DNA"/>
</dbReference>
<evidence type="ECO:0000256" key="8">
    <source>
        <dbReference type="SAM" id="MobiDB-lite"/>
    </source>
</evidence>
<dbReference type="InterPro" id="IPR018200">
    <property type="entry name" value="USP_CS"/>
</dbReference>
<keyword evidence="6" id="KW-0378">Hydrolase</keyword>
<dbReference type="PROSITE" id="PS00973">
    <property type="entry name" value="USP_2"/>
    <property type="match status" value="1"/>
</dbReference>
<dbReference type="GO" id="GO:0004843">
    <property type="term" value="F:cysteine-type deubiquitinase activity"/>
    <property type="evidence" value="ECO:0007669"/>
    <property type="project" value="UniProtKB-EC"/>
</dbReference>
<dbReference type="Pfam" id="PF00443">
    <property type="entry name" value="UCH"/>
    <property type="match status" value="1"/>
</dbReference>
<dbReference type="GO" id="GO:0016579">
    <property type="term" value="P:protein deubiquitination"/>
    <property type="evidence" value="ECO:0007669"/>
    <property type="project" value="InterPro"/>
</dbReference>
<gene>
    <name evidence="10" type="ORF">FKW44_017111</name>
</gene>
<keyword evidence="7" id="KW-0788">Thiol protease</keyword>
<dbReference type="AlphaFoldDB" id="A0A7T8H338"/>
<dbReference type="InterPro" id="IPR029346">
    <property type="entry name" value="USP_C"/>
</dbReference>
<accession>A0A7T8H338</accession>
<dbReference type="PROSITE" id="PS50235">
    <property type="entry name" value="USP_3"/>
    <property type="match status" value="1"/>
</dbReference>
<dbReference type="OrthoDB" id="10009867at2759"/>
<dbReference type="SUPFAM" id="SSF54001">
    <property type="entry name" value="Cysteine proteinases"/>
    <property type="match status" value="1"/>
</dbReference>
<dbReference type="InterPro" id="IPR001394">
    <property type="entry name" value="Peptidase_C19_UCH"/>
</dbReference>
<proteinExistence type="inferred from homology"/>
<dbReference type="Pfam" id="PF14533">
    <property type="entry name" value="USP7_C2"/>
    <property type="match status" value="1"/>
</dbReference>
<feature type="domain" description="USP" evidence="9">
    <location>
        <begin position="1"/>
        <end position="397"/>
    </location>
</feature>
<organism evidence="10 11">
    <name type="scientific">Caligus rogercresseyi</name>
    <name type="common">Sea louse</name>
    <dbReference type="NCBI Taxonomy" id="217165"/>
    <lineage>
        <taxon>Eukaryota</taxon>
        <taxon>Metazoa</taxon>
        <taxon>Ecdysozoa</taxon>
        <taxon>Arthropoda</taxon>
        <taxon>Crustacea</taxon>
        <taxon>Multicrustacea</taxon>
        <taxon>Hexanauplia</taxon>
        <taxon>Copepoda</taxon>
        <taxon>Siphonostomatoida</taxon>
        <taxon>Caligidae</taxon>
        <taxon>Caligus</taxon>
    </lineage>
</organism>
<evidence type="ECO:0000256" key="5">
    <source>
        <dbReference type="ARBA" id="ARBA00022786"/>
    </source>
</evidence>
<dbReference type="InterPro" id="IPR050185">
    <property type="entry name" value="Ub_carboxyl-term_hydrolase"/>
</dbReference>
<keyword evidence="5" id="KW-0833">Ubl conjugation pathway</keyword>
<evidence type="ECO:0000256" key="2">
    <source>
        <dbReference type="ARBA" id="ARBA00009085"/>
    </source>
</evidence>
<evidence type="ECO:0000259" key="9">
    <source>
        <dbReference type="PROSITE" id="PS50235"/>
    </source>
</evidence>
<evidence type="ECO:0000256" key="4">
    <source>
        <dbReference type="ARBA" id="ARBA00022670"/>
    </source>
</evidence>
<dbReference type="PANTHER" id="PTHR21646">
    <property type="entry name" value="UBIQUITIN CARBOXYL-TERMINAL HYDROLASE"/>
    <property type="match status" value="1"/>
</dbReference>
<dbReference type="Proteomes" id="UP000595437">
    <property type="component" value="Chromosome 11"/>
</dbReference>
<feature type="compositionally biased region" description="Acidic residues" evidence="8">
    <location>
        <begin position="323"/>
        <end position="333"/>
    </location>
</feature>
<sequence length="397" mass="44883">MVKRMWSGRYKYIHPRAFKSAVGRFAPQFSGYQQQDSQELLTFLLDGLHEDLNRVKKKPYIEIKDSGDRPDEEVALEAWEVYKKRNDSVILDVFHGLLKSTLICPVCNKVSVTFDPFCYLSLPLPDHRERQLKVRVIWQDKTRVSTLYKLTVPKAGNVFDLLKVLSKASGIPEGLFRLADMLSNKIHRELKPELSLSNIPDGEDNFAFELPALAEGCTISTVSFKEERVRGSNNFFHPPLMINVKKGISAEELYEEILSHIEPLLKKQPPPLHHPEGEEGTSSTEENANKPPSSSNNNNATNNASSEESPEDSSLEDVKMNLGEDEEEEEEVNGLDMSSYIINRNHDPAIYDLIAVSNHYGVMGGGHYTAMAKNKNDGEWYNFDDASVNPKKEKDVV</sequence>
<dbReference type="PANTHER" id="PTHR21646:SF24">
    <property type="entry name" value="UBIQUITIN CARBOXYL-TERMINAL HYDROLASE"/>
    <property type="match status" value="1"/>
</dbReference>
<dbReference type="EC" id="3.4.19.12" evidence="3"/>
<protein>
    <recommendedName>
        <fullName evidence="3">ubiquitinyl hydrolase 1</fullName>
        <ecNumber evidence="3">3.4.19.12</ecNumber>
    </recommendedName>
</protein>
<evidence type="ECO:0000256" key="3">
    <source>
        <dbReference type="ARBA" id="ARBA00012759"/>
    </source>
</evidence>
<dbReference type="GO" id="GO:0006508">
    <property type="term" value="P:proteolysis"/>
    <property type="evidence" value="ECO:0007669"/>
    <property type="project" value="UniProtKB-KW"/>
</dbReference>